<dbReference type="PANTHER" id="PTHR32182:SF0">
    <property type="entry name" value="DNA REPLICATION AND REPAIR PROTEIN RECF"/>
    <property type="match status" value="1"/>
</dbReference>
<protein>
    <recommendedName>
        <fullName evidence="6">Rad50/SbcC-type AAA domain-containing protein</fullName>
    </recommendedName>
</protein>
<evidence type="ECO:0000313" key="7">
    <source>
        <dbReference type="EMBL" id="OGC82451.1"/>
    </source>
</evidence>
<keyword evidence="4" id="KW-0067">ATP-binding</keyword>
<organism evidence="7 8">
    <name type="scientific">Candidatus Abawacabacteria bacterium RBG_16_42_10</name>
    <dbReference type="NCBI Taxonomy" id="1817814"/>
    <lineage>
        <taxon>Bacteria</taxon>
        <taxon>Candidatus Abawacaibacteriota</taxon>
    </lineage>
</organism>
<dbReference type="EMBL" id="MEWR01000006">
    <property type="protein sequence ID" value="OGC82451.1"/>
    <property type="molecule type" value="Genomic_DNA"/>
</dbReference>
<dbReference type="GO" id="GO:0003697">
    <property type="term" value="F:single-stranded DNA binding"/>
    <property type="evidence" value="ECO:0007669"/>
    <property type="project" value="InterPro"/>
</dbReference>
<dbReference type="STRING" id="1817814.A2V81_00075"/>
<evidence type="ECO:0000256" key="3">
    <source>
        <dbReference type="ARBA" id="ARBA00022741"/>
    </source>
</evidence>
<keyword evidence="2" id="KW-0235">DNA replication</keyword>
<dbReference type="GO" id="GO:0000731">
    <property type="term" value="P:DNA synthesis involved in DNA repair"/>
    <property type="evidence" value="ECO:0007669"/>
    <property type="project" value="TreeGrafter"/>
</dbReference>
<feature type="domain" description="Rad50/SbcC-type AAA" evidence="6">
    <location>
        <begin position="21"/>
        <end position="225"/>
    </location>
</feature>
<name>A0A1F4XL66_9BACT</name>
<dbReference type="InterPro" id="IPR027417">
    <property type="entry name" value="P-loop_NTPase"/>
</dbReference>
<dbReference type="InterPro" id="IPR042174">
    <property type="entry name" value="RecF_2"/>
</dbReference>
<accession>A0A1F4XL66</accession>
<dbReference type="InterPro" id="IPR001238">
    <property type="entry name" value="DNA-binding_RecF"/>
</dbReference>
<dbReference type="AlphaFoldDB" id="A0A1F4XL66"/>
<dbReference type="GO" id="GO:0006302">
    <property type="term" value="P:double-strand break repair"/>
    <property type="evidence" value="ECO:0007669"/>
    <property type="project" value="TreeGrafter"/>
</dbReference>
<reference evidence="7 8" key="1">
    <citation type="journal article" date="2016" name="Nat. Commun.">
        <title>Thousands of microbial genomes shed light on interconnected biogeochemical processes in an aquifer system.</title>
        <authorList>
            <person name="Anantharaman K."/>
            <person name="Brown C.T."/>
            <person name="Hug L.A."/>
            <person name="Sharon I."/>
            <person name="Castelle C.J."/>
            <person name="Probst A.J."/>
            <person name="Thomas B.C."/>
            <person name="Singh A."/>
            <person name="Wilkins M.J."/>
            <person name="Karaoz U."/>
            <person name="Brodie E.L."/>
            <person name="Williams K.H."/>
            <person name="Hubbard S.S."/>
            <person name="Banfield J.F."/>
        </authorList>
    </citation>
    <scope>NUCLEOTIDE SEQUENCE [LARGE SCALE GENOMIC DNA]</scope>
</reference>
<dbReference type="Gene3D" id="3.40.50.300">
    <property type="entry name" value="P-loop containing nucleotide triphosphate hydrolases"/>
    <property type="match status" value="1"/>
</dbReference>
<keyword evidence="1" id="KW-0963">Cytoplasm</keyword>
<proteinExistence type="inferred from homology"/>
<dbReference type="SUPFAM" id="SSF52540">
    <property type="entry name" value="P-loop containing nucleoside triphosphate hydrolases"/>
    <property type="match status" value="1"/>
</dbReference>
<evidence type="ECO:0000256" key="5">
    <source>
        <dbReference type="ARBA" id="ARBA00023125"/>
    </source>
</evidence>
<evidence type="ECO:0000256" key="4">
    <source>
        <dbReference type="ARBA" id="ARBA00022840"/>
    </source>
</evidence>
<dbReference type="Gene3D" id="1.20.1050.90">
    <property type="entry name" value="RecF/RecN/SMC, N-terminal domain"/>
    <property type="match status" value="1"/>
</dbReference>
<keyword evidence="3" id="KW-0547">Nucleotide-binding</keyword>
<dbReference type="HAMAP" id="MF_00365">
    <property type="entry name" value="RecF"/>
    <property type="match status" value="1"/>
</dbReference>
<dbReference type="Proteomes" id="UP000177614">
    <property type="component" value="Unassembled WGS sequence"/>
</dbReference>
<gene>
    <name evidence="7" type="ORF">A2V81_00075</name>
</gene>
<feature type="non-terminal residue" evidence="7">
    <location>
        <position position="290"/>
    </location>
</feature>
<evidence type="ECO:0000256" key="1">
    <source>
        <dbReference type="ARBA" id="ARBA00022490"/>
    </source>
</evidence>
<evidence type="ECO:0000259" key="6">
    <source>
        <dbReference type="Pfam" id="PF13476"/>
    </source>
</evidence>
<dbReference type="PANTHER" id="PTHR32182">
    <property type="entry name" value="DNA REPLICATION AND REPAIR PROTEIN RECF"/>
    <property type="match status" value="1"/>
</dbReference>
<keyword evidence="5" id="KW-0238">DNA-binding</keyword>
<dbReference type="InterPro" id="IPR038729">
    <property type="entry name" value="Rad50/SbcC_AAA"/>
</dbReference>
<dbReference type="GO" id="GO:0006260">
    <property type="term" value="P:DNA replication"/>
    <property type="evidence" value="ECO:0007669"/>
    <property type="project" value="UniProtKB-KW"/>
</dbReference>
<evidence type="ECO:0000313" key="8">
    <source>
        <dbReference type="Proteomes" id="UP000177614"/>
    </source>
</evidence>
<dbReference type="GO" id="GO:0005524">
    <property type="term" value="F:ATP binding"/>
    <property type="evidence" value="ECO:0007669"/>
    <property type="project" value="UniProtKB-KW"/>
</dbReference>
<comment type="caution">
    <text evidence="7">The sequence shown here is derived from an EMBL/GenBank/DDBJ whole genome shotgun (WGS) entry which is preliminary data.</text>
</comment>
<dbReference type="Pfam" id="PF13476">
    <property type="entry name" value="AAA_23"/>
    <property type="match status" value="1"/>
</dbReference>
<sequence>MGKVKIGLFIIAYCRTLMVKKFHIRGFRNLHDDHIDISGKLIIFQGNNAQGKTNVLEAMSIAACGSSFRTHKKDLWLPFDHENEHFAELVLTLAHDQKGRVVIARSPASERVQSRFWINDVPTSYSDYVGHQPIIAFRPEDMNLFYLDKELRRDFLDNVLLQTSKQYKKAFLEAKKALMNRNRLLKLIAQGKSSDEELQFWNTMYKTQSDLIQKERQHVLEFLQKQVQNLYHDFSGHELALQILYKPSVFDSTGFIDIEKKRGFSLSGQHRDDFDVVSEGRSWANVASRG</sequence>
<evidence type="ECO:0000256" key="2">
    <source>
        <dbReference type="ARBA" id="ARBA00022705"/>
    </source>
</evidence>